<dbReference type="AlphaFoldDB" id="W5MH87"/>
<organism evidence="2 3">
    <name type="scientific">Lepisosteus oculatus</name>
    <name type="common">Spotted gar</name>
    <dbReference type="NCBI Taxonomy" id="7918"/>
    <lineage>
        <taxon>Eukaryota</taxon>
        <taxon>Metazoa</taxon>
        <taxon>Chordata</taxon>
        <taxon>Craniata</taxon>
        <taxon>Vertebrata</taxon>
        <taxon>Euteleostomi</taxon>
        <taxon>Actinopterygii</taxon>
        <taxon>Neopterygii</taxon>
        <taxon>Holostei</taxon>
        <taxon>Semionotiformes</taxon>
        <taxon>Lepisosteidae</taxon>
        <taxon>Lepisosteus</taxon>
    </lineage>
</organism>
<reference evidence="2" key="2">
    <citation type="submission" date="2025-08" db="UniProtKB">
        <authorList>
            <consortium name="Ensembl"/>
        </authorList>
    </citation>
    <scope>IDENTIFICATION</scope>
</reference>
<keyword evidence="1" id="KW-0175">Coiled coil</keyword>
<dbReference type="EMBL" id="AHAT01014643">
    <property type="status" value="NOT_ANNOTATED_CDS"/>
    <property type="molecule type" value="Genomic_DNA"/>
</dbReference>
<feature type="coiled-coil region" evidence="1">
    <location>
        <begin position="5"/>
        <end position="63"/>
    </location>
</feature>
<keyword evidence="3" id="KW-1185">Reference proteome</keyword>
<evidence type="ECO:0000256" key="1">
    <source>
        <dbReference type="SAM" id="Coils"/>
    </source>
</evidence>
<dbReference type="OMA" id="ACNYSRN"/>
<dbReference type="eggNOG" id="ENOG502S2H0">
    <property type="taxonomic scope" value="Eukaryota"/>
</dbReference>
<proteinExistence type="predicted"/>
<protein>
    <submittedName>
        <fullName evidence="2">Uncharacterized protein</fullName>
    </submittedName>
</protein>
<evidence type="ECO:0000313" key="3">
    <source>
        <dbReference type="Proteomes" id="UP000018468"/>
    </source>
</evidence>
<dbReference type="EMBL" id="AHAT01014642">
    <property type="status" value="NOT_ANNOTATED_CDS"/>
    <property type="molecule type" value="Genomic_DNA"/>
</dbReference>
<accession>W5MH87</accession>
<dbReference type="EMBL" id="AHAT01014641">
    <property type="status" value="NOT_ANNOTATED_CDS"/>
    <property type="molecule type" value="Genomic_DNA"/>
</dbReference>
<reference evidence="3" key="1">
    <citation type="submission" date="2011-12" db="EMBL/GenBank/DDBJ databases">
        <title>The Draft Genome of Lepisosteus oculatus.</title>
        <authorList>
            <consortium name="The Broad Institute Genome Assembly &amp; Analysis Group"/>
            <consortium name="Computational R&amp;D Group"/>
            <consortium name="and Sequencing Platform"/>
            <person name="Di Palma F."/>
            <person name="Alfoldi J."/>
            <person name="Johnson J."/>
            <person name="Berlin A."/>
            <person name="Gnerre S."/>
            <person name="Jaffe D."/>
            <person name="MacCallum I."/>
            <person name="Young S."/>
            <person name="Walker B.J."/>
            <person name="Lander E.S."/>
            <person name="Lindblad-Toh K."/>
        </authorList>
    </citation>
    <scope>NUCLEOTIDE SEQUENCE [LARGE SCALE GENOMIC DNA]</scope>
</reference>
<dbReference type="EMBL" id="AHAT01014644">
    <property type="status" value="NOT_ANNOTATED_CDS"/>
    <property type="molecule type" value="Genomic_DNA"/>
</dbReference>
<reference evidence="2" key="3">
    <citation type="submission" date="2025-09" db="UniProtKB">
        <authorList>
            <consortium name="Ensembl"/>
        </authorList>
    </citation>
    <scope>IDENTIFICATION</scope>
</reference>
<dbReference type="InParanoid" id="W5MH87"/>
<dbReference type="EMBL" id="AHAT01014645">
    <property type="status" value="NOT_ANNOTATED_CDS"/>
    <property type="molecule type" value="Genomic_DNA"/>
</dbReference>
<sequence length="457" mass="52009">RSSYRSNLDAEFQKLQKENIKLKRELQDLKGQYQQLLEEGKEEKFEERRVNLLKAQVMQLERQVILLAEGLSSQACRGLEVENALESLTDRLRSLLSLENYSSEVFIARAELIQLIEKCQNIQQKLHKNNKVANVENLAMPWLLSGRNLTKEPVTLLDLCYGKTNNLNIQQVSILESKLSQLFKHLHGMRHTLGFILAPGPDCSEQARQLLPPAMYARLLNHVNRCSQPLEDCCLDLLTLSLIVPSAPWARREQRVSQGLTAENVLSVLPAFPKGAPQQRARRAAEALVKAANYSRLMAVQQVEALQAELEFHRSLYNLQVKYTESLIQGIRQAYRAFQDNVAESLCAPLQDVLSCYTVLKSTASEAALRDFLTAFKTNSEQIQEAVEALKPSKNEVYLGDEALSRYGKEFFHSVEQLLKDCGEQRDRASSELSILKTEYTQALESLQSFKKERKEK</sequence>
<dbReference type="Proteomes" id="UP000018468">
    <property type="component" value="Linkage group LG2"/>
</dbReference>
<dbReference type="HOGENOM" id="CLU_599294_0_0_1"/>
<evidence type="ECO:0000313" key="2">
    <source>
        <dbReference type="Ensembl" id="ENSLOCP00000007746.1"/>
    </source>
</evidence>
<dbReference type="STRING" id="7918.ENSLOCP00000007746"/>
<dbReference type="Bgee" id="ENSLOCG00000006413">
    <property type="expression patterns" value="Expressed in testis and 12 other cell types or tissues"/>
</dbReference>
<dbReference type="Ensembl" id="ENSLOCT00000007755.1">
    <property type="protein sequence ID" value="ENSLOCP00000007746.1"/>
    <property type="gene ID" value="ENSLOCG00000006413.1"/>
</dbReference>
<name>W5MH87_LEPOC</name>